<dbReference type="RefSeq" id="WP_069954302.1">
    <property type="nucleotide sequence ID" value="NZ_CP012886.2"/>
</dbReference>
<protein>
    <submittedName>
        <fullName evidence="1">Uncharacterized protein</fullName>
    </submittedName>
</protein>
<dbReference type="EMBL" id="JASZZX010000048">
    <property type="protein sequence ID" value="MDM3929825.1"/>
    <property type="molecule type" value="Genomic_DNA"/>
</dbReference>
<dbReference type="Proteomes" id="UP001529272">
    <property type="component" value="Unassembled WGS sequence"/>
</dbReference>
<reference evidence="1 2" key="2">
    <citation type="submission" date="2023-06" db="EMBL/GenBank/DDBJ databases">
        <title>Itaconate inhibition of nontuberculous mycobacteria.</title>
        <authorList>
            <person name="Breen P."/>
            <person name="Zimbric M."/>
            <person name="Caverly L."/>
        </authorList>
    </citation>
    <scope>NUCLEOTIDE SEQUENCE [LARGE SCALE GENOMIC DNA]</scope>
    <source>
        <strain evidence="1 2">FLAC1071</strain>
    </source>
</reference>
<reference evidence="2" key="1">
    <citation type="submission" date="2023-06" db="EMBL/GenBank/DDBJ databases">
        <title>Itaconate inhibition of nontuberculous mycobacteria.</title>
        <authorList>
            <person name="Spilker T."/>
        </authorList>
    </citation>
    <scope>NUCLEOTIDE SEQUENCE [LARGE SCALE GENOMIC DNA]</scope>
    <source>
        <strain evidence="2">FLAC1071</strain>
    </source>
</reference>
<accession>A0ABT7P953</accession>
<comment type="caution">
    <text evidence="1">The sequence shown here is derived from an EMBL/GenBank/DDBJ whole genome shotgun (WGS) entry which is preliminary data.</text>
</comment>
<organism evidence="1 2">
    <name type="scientific">Mycobacterium intracellulare subsp. chimaera</name>
    <dbReference type="NCBI Taxonomy" id="222805"/>
    <lineage>
        <taxon>Bacteria</taxon>
        <taxon>Bacillati</taxon>
        <taxon>Actinomycetota</taxon>
        <taxon>Actinomycetes</taxon>
        <taxon>Mycobacteriales</taxon>
        <taxon>Mycobacteriaceae</taxon>
        <taxon>Mycobacterium</taxon>
        <taxon>Mycobacterium avium complex (MAC)</taxon>
    </lineage>
</organism>
<name>A0ABT7P953_MYCIT</name>
<keyword evidence="2" id="KW-1185">Reference proteome</keyword>
<evidence type="ECO:0000313" key="2">
    <source>
        <dbReference type="Proteomes" id="UP001529272"/>
    </source>
</evidence>
<proteinExistence type="predicted"/>
<evidence type="ECO:0000313" key="1">
    <source>
        <dbReference type="EMBL" id="MDM3929825.1"/>
    </source>
</evidence>
<sequence>MSVINSPPPSRSKLMAAISVLREHADKFEARATWRSTIWPDAATFRHHLANLEERTQRADRPATASEVLKSVEATGRGLTVTMAAAGLQPEAIDAKIEKALRDA</sequence>
<gene>
    <name evidence="1" type="ORF">QRB35_27990</name>
</gene>